<name>A0ABX7R256_9GAMM</name>
<dbReference type="GO" id="GO:0008168">
    <property type="term" value="F:methyltransferase activity"/>
    <property type="evidence" value="ECO:0007669"/>
    <property type="project" value="UniProtKB-KW"/>
</dbReference>
<evidence type="ECO:0000313" key="1">
    <source>
        <dbReference type="EMBL" id="QSX37372.1"/>
    </source>
</evidence>
<dbReference type="Gene3D" id="3.40.50.150">
    <property type="entry name" value="Vaccinia Virus protein VP39"/>
    <property type="match status" value="1"/>
</dbReference>
<dbReference type="Pfam" id="PF13489">
    <property type="entry name" value="Methyltransf_23"/>
    <property type="match status" value="1"/>
</dbReference>
<dbReference type="SUPFAM" id="SSF53335">
    <property type="entry name" value="S-adenosyl-L-methionine-dependent methyltransferases"/>
    <property type="match status" value="1"/>
</dbReference>
<gene>
    <name evidence="1" type="ORF">JYB85_00490</name>
</gene>
<dbReference type="InterPro" id="IPR029063">
    <property type="entry name" value="SAM-dependent_MTases_sf"/>
</dbReference>
<dbReference type="Proteomes" id="UP000663207">
    <property type="component" value="Chromosome"/>
</dbReference>
<sequence>MQACPLCHHREAAFFHQDKKRSYFRCPRCELVFADVGSHLPPEAIRRRYGREPGGIKQKQLSQFLLPLLGELSKTTDARLQGLNYGRLLDASSLAIIEAAGHSLSQFDVYLAPRHDLLRCQYDFVSCFRVFEHFINPGREWELLVRLLKPGAFLAINTRLLQREDNFAKWHHKNNLAHVSFCSRATFEYLAAASGLGLLFAGNDLILMQKASGSDITRDLVSHLAD</sequence>
<dbReference type="GO" id="GO:0032259">
    <property type="term" value="P:methylation"/>
    <property type="evidence" value="ECO:0007669"/>
    <property type="project" value="UniProtKB-KW"/>
</dbReference>
<dbReference type="RefSeq" id="WP_207380607.1">
    <property type="nucleotide sequence ID" value="NZ_CP071502.1"/>
</dbReference>
<reference evidence="1 2" key="1">
    <citation type="submission" date="2021-03" db="EMBL/GenBank/DDBJ databases">
        <title>Novel species identification of genus Shewanella.</title>
        <authorList>
            <person name="Liu G."/>
            <person name="Zhang Q."/>
        </authorList>
    </citation>
    <scope>NUCLEOTIDE SEQUENCE [LARGE SCALE GENOMIC DNA]</scope>
    <source>
        <strain evidence="1 2">FJAT-52962</strain>
    </source>
</reference>
<dbReference type="EMBL" id="CP071502">
    <property type="protein sequence ID" value="QSX37372.1"/>
    <property type="molecule type" value="Genomic_DNA"/>
</dbReference>
<keyword evidence="2" id="KW-1185">Reference proteome</keyword>
<proteinExistence type="predicted"/>
<keyword evidence="1" id="KW-0489">Methyltransferase</keyword>
<accession>A0ABX7R256</accession>
<keyword evidence="1" id="KW-0808">Transferase</keyword>
<evidence type="ECO:0000313" key="2">
    <source>
        <dbReference type="Proteomes" id="UP000663207"/>
    </source>
</evidence>
<protein>
    <submittedName>
        <fullName evidence="1">Methyltransferase domain-containing protein</fullName>
    </submittedName>
</protein>
<organism evidence="1 2">
    <name type="scientific">Shewanella sedimentimangrovi</name>
    <dbReference type="NCBI Taxonomy" id="2814293"/>
    <lineage>
        <taxon>Bacteria</taxon>
        <taxon>Pseudomonadati</taxon>
        <taxon>Pseudomonadota</taxon>
        <taxon>Gammaproteobacteria</taxon>
        <taxon>Alteromonadales</taxon>
        <taxon>Shewanellaceae</taxon>
        <taxon>Shewanella</taxon>
    </lineage>
</organism>